<organism evidence="1 2">
    <name type="scientific">Porphyromonas crevioricanis JCM 15906</name>
    <dbReference type="NCBI Taxonomy" id="1305617"/>
    <lineage>
        <taxon>Bacteria</taxon>
        <taxon>Pseudomonadati</taxon>
        <taxon>Bacteroidota</taxon>
        <taxon>Bacteroidia</taxon>
        <taxon>Bacteroidales</taxon>
        <taxon>Porphyromonadaceae</taxon>
        <taxon>Porphyromonas</taxon>
    </lineage>
</organism>
<dbReference type="Proteomes" id="UP000018031">
    <property type="component" value="Unassembled WGS sequence"/>
</dbReference>
<dbReference type="EMBL" id="BAOU01000058">
    <property type="protein sequence ID" value="GAD06135.1"/>
    <property type="molecule type" value="Genomic_DNA"/>
</dbReference>
<reference evidence="2" key="1">
    <citation type="journal article" date="2013" name="Genome">
        <title>Draft Genome Sequences of Porphyromonas crevioricanis JCM 15906T and Porphyromonas cansulci JCM 13913T Isolated from a Canine Oral Cavity.</title>
        <authorList>
            <person name="Sakamoto M."/>
            <person name="Tanaka N."/>
            <person name="Shiwa Y."/>
            <person name="Yoshikawa H."/>
            <person name="Ohkuma M."/>
        </authorList>
    </citation>
    <scope>NUCLEOTIDE SEQUENCE [LARGE SCALE GENOMIC DNA]</scope>
    <source>
        <strain evidence="2">JCM 15906</strain>
    </source>
</reference>
<reference evidence="1 2" key="2">
    <citation type="journal article" date="2013" name="Genome Announc.">
        <title>Draft Genome Sequences of Porphyromonas crevioricanis JCM 15906T and Porphyromonas cansulci JCM 13913T Isolated from a Canine Oral Cavity.</title>
        <authorList>
            <person name="Sakamoto M."/>
            <person name="Tanaka N."/>
            <person name="Shiwa Y."/>
            <person name="Yoshikawa H."/>
            <person name="Ohkuma M."/>
        </authorList>
    </citation>
    <scope>NUCLEOTIDE SEQUENCE [LARGE SCALE GENOMIC DNA]</scope>
    <source>
        <strain evidence="1 2">JCM 15906</strain>
    </source>
</reference>
<sequence length="55" mass="6267">MLPYPAFKTLCDYNIPQNLPKPSMLPLRESSAQLLLNLKTKKKGCAENIRHTLLL</sequence>
<accession>T1DTC6</accession>
<dbReference type="AlphaFoldDB" id="T1DTC6"/>
<protein>
    <submittedName>
        <fullName evidence="1">Uncharacterized protein</fullName>
    </submittedName>
</protein>
<gene>
    <name evidence="1" type="ORF">PORCRE_1857</name>
</gene>
<evidence type="ECO:0000313" key="2">
    <source>
        <dbReference type="Proteomes" id="UP000018031"/>
    </source>
</evidence>
<comment type="caution">
    <text evidence="1">The sequence shown here is derived from an EMBL/GenBank/DDBJ whole genome shotgun (WGS) entry which is preliminary data.</text>
</comment>
<name>T1DTC6_9PORP</name>
<evidence type="ECO:0000313" key="1">
    <source>
        <dbReference type="EMBL" id="GAD06135.1"/>
    </source>
</evidence>
<proteinExistence type="predicted"/>